<dbReference type="AlphaFoldDB" id="A0A0F9HUX7"/>
<name>A0A0F9HUX7_9ZZZZ</name>
<gene>
    <name evidence="2" type="ORF">LCGC14_2020020</name>
</gene>
<evidence type="ECO:0000256" key="1">
    <source>
        <dbReference type="SAM" id="Phobius"/>
    </source>
</evidence>
<comment type="caution">
    <text evidence="2">The sequence shown here is derived from an EMBL/GenBank/DDBJ whole genome shotgun (WGS) entry which is preliminary data.</text>
</comment>
<sequence>MKESDNIENFLGKDKRQFFSDNLNYAIKNFFNPSFLGSIHLKKNSNPSLKNVENLLANDLDLRLTRSLKNTFLNPVTKTLVILAILFNIFWFLSIYLI</sequence>
<keyword evidence="1" id="KW-0812">Transmembrane</keyword>
<protein>
    <submittedName>
        <fullName evidence="2">Uncharacterized protein</fullName>
    </submittedName>
</protein>
<proteinExistence type="predicted"/>
<reference evidence="2" key="1">
    <citation type="journal article" date="2015" name="Nature">
        <title>Complex archaea that bridge the gap between prokaryotes and eukaryotes.</title>
        <authorList>
            <person name="Spang A."/>
            <person name="Saw J.H."/>
            <person name="Jorgensen S.L."/>
            <person name="Zaremba-Niedzwiedzka K."/>
            <person name="Martijn J."/>
            <person name="Lind A.E."/>
            <person name="van Eijk R."/>
            <person name="Schleper C."/>
            <person name="Guy L."/>
            <person name="Ettema T.J."/>
        </authorList>
    </citation>
    <scope>NUCLEOTIDE SEQUENCE</scope>
</reference>
<feature type="transmembrane region" description="Helical" evidence="1">
    <location>
        <begin position="76"/>
        <end position="97"/>
    </location>
</feature>
<evidence type="ECO:0000313" key="2">
    <source>
        <dbReference type="EMBL" id="KKL78922.1"/>
    </source>
</evidence>
<dbReference type="EMBL" id="LAZR01023315">
    <property type="protein sequence ID" value="KKL78922.1"/>
    <property type="molecule type" value="Genomic_DNA"/>
</dbReference>
<keyword evidence="1" id="KW-0472">Membrane</keyword>
<accession>A0A0F9HUX7</accession>
<organism evidence="2">
    <name type="scientific">marine sediment metagenome</name>
    <dbReference type="NCBI Taxonomy" id="412755"/>
    <lineage>
        <taxon>unclassified sequences</taxon>
        <taxon>metagenomes</taxon>
        <taxon>ecological metagenomes</taxon>
    </lineage>
</organism>
<keyword evidence="1" id="KW-1133">Transmembrane helix</keyword>